<dbReference type="NCBIfam" id="TIGR00738">
    <property type="entry name" value="rrf2_super"/>
    <property type="match status" value="1"/>
</dbReference>
<dbReference type="EMBL" id="CP003179">
    <property type="protein sequence ID" value="AEW05052.1"/>
    <property type="molecule type" value="Genomic_DNA"/>
</dbReference>
<dbReference type="KEGG" id="sap:Sulac_1555"/>
<dbReference type="Pfam" id="PF02082">
    <property type="entry name" value="Rrf2"/>
    <property type="match status" value="1"/>
</dbReference>
<dbReference type="STRING" id="679936.Sulac_1555"/>
<dbReference type="InterPro" id="IPR036388">
    <property type="entry name" value="WH-like_DNA-bd_sf"/>
</dbReference>
<reference evidence="3" key="1">
    <citation type="submission" date="2011-12" db="EMBL/GenBank/DDBJ databases">
        <title>The complete genome of chromosome of Sulfobacillus acidophilus DSM 10332.</title>
        <authorList>
            <person name="Lucas S."/>
            <person name="Han J."/>
            <person name="Lapidus A."/>
            <person name="Bruce D."/>
            <person name="Goodwin L."/>
            <person name="Pitluck S."/>
            <person name="Peters L."/>
            <person name="Kyrpides N."/>
            <person name="Mavromatis K."/>
            <person name="Ivanova N."/>
            <person name="Mikhailova N."/>
            <person name="Chertkov O."/>
            <person name="Saunders E."/>
            <person name="Detter J.C."/>
            <person name="Tapia R."/>
            <person name="Han C."/>
            <person name="Land M."/>
            <person name="Hauser L."/>
            <person name="Markowitz V."/>
            <person name="Cheng J.-F."/>
            <person name="Hugenholtz P."/>
            <person name="Woyke T."/>
            <person name="Wu D."/>
            <person name="Pukall R."/>
            <person name="Gehrich-Schroeter G."/>
            <person name="Schneider S."/>
            <person name="Klenk H.-P."/>
            <person name="Eisen J.A."/>
        </authorList>
    </citation>
    <scope>NUCLEOTIDE SEQUENCE [LARGE SCALE GENOMIC DNA]</scope>
    <source>
        <strain evidence="3">ATCC 700253 / DSM 10332 / NAL</strain>
    </source>
</reference>
<accession>G8TY88</accession>
<dbReference type="Gene3D" id="1.10.10.10">
    <property type="entry name" value="Winged helix-like DNA-binding domain superfamily/Winged helix DNA-binding domain"/>
    <property type="match status" value="1"/>
</dbReference>
<dbReference type="HOGENOM" id="CLU_107144_0_1_9"/>
<evidence type="ECO:0000256" key="1">
    <source>
        <dbReference type="ARBA" id="ARBA00023125"/>
    </source>
</evidence>
<evidence type="ECO:0000313" key="3">
    <source>
        <dbReference type="Proteomes" id="UP000005439"/>
    </source>
</evidence>
<dbReference type="GO" id="GO:0003700">
    <property type="term" value="F:DNA-binding transcription factor activity"/>
    <property type="evidence" value="ECO:0007669"/>
    <property type="project" value="TreeGrafter"/>
</dbReference>
<reference evidence="2 3" key="2">
    <citation type="journal article" date="2012" name="Stand. Genomic Sci.">
        <title>Complete genome sequence of the moderately thermophilic mineral-sulfide-oxidizing firmicute Sulfobacillus acidophilus type strain (NAL(T)).</title>
        <authorList>
            <person name="Anderson I."/>
            <person name="Chertkov O."/>
            <person name="Chen A."/>
            <person name="Saunders E."/>
            <person name="Lapidus A."/>
            <person name="Nolan M."/>
            <person name="Lucas S."/>
            <person name="Hammon N."/>
            <person name="Deshpande S."/>
            <person name="Cheng J.F."/>
            <person name="Han C."/>
            <person name="Tapia R."/>
            <person name="Goodwin L.A."/>
            <person name="Pitluck S."/>
            <person name="Liolios K."/>
            <person name="Pagani I."/>
            <person name="Ivanova N."/>
            <person name="Mikhailova N."/>
            <person name="Pati A."/>
            <person name="Palaniappan K."/>
            <person name="Land M."/>
            <person name="Pan C."/>
            <person name="Rohde M."/>
            <person name="Pukall R."/>
            <person name="Goker M."/>
            <person name="Detter J.C."/>
            <person name="Woyke T."/>
            <person name="Bristow J."/>
            <person name="Eisen J.A."/>
            <person name="Markowitz V."/>
            <person name="Hugenholtz P."/>
            <person name="Kyrpides N.C."/>
            <person name="Klenk H.P."/>
            <person name="Mavromatis K."/>
        </authorList>
    </citation>
    <scope>NUCLEOTIDE SEQUENCE [LARGE SCALE GENOMIC DNA]</scope>
    <source>
        <strain evidence="3">ATCC 700253 / DSM 10332 / NAL</strain>
    </source>
</reference>
<protein>
    <submittedName>
        <fullName evidence="2">Transcriptional regulator, BadM/Rrf2 family</fullName>
    </submittedName>
</protein>
<gene>
    <name evidence="2" type="ordered locus">Sulac_1555</name>
</gene>
<dbReference type="PROSITE" id="PS51197">
    <property type="entry name" value="HTH_RRF2_2"/>
    <property type="match status" value="1"/>
</dbReference>
<dbReference type="AlphaFoldDB" id="G8TY88"/>
<dbReference type="GO" id="GO:0003677">
    <property type="term" value="F:DNA binding"/>
    <property type="evidence" value="ECO:0007669"/>
    <property type="project" value="UniProtKB-KW"/>
</dbReference>
<sequence length="156" mass="17312">MFKVSSKGRYGVKAVYELALHYGEGPLTVALIAHAQNIPEQYLEQLMPSLKRAGIVKGMRGAQGGYVLADRPDQISVKDVVKAVEGPILVADCAGEDAPGCDASDRCIGPDVWTRVQEAVEETMAQMTFQNLVETQRQHLKRWFLRWEQDLQMHGG</sequence>
<dbReference type="PANTHER" id="PTHR33221">
    <property type="entry name" value="WINGED HELIX-TURN-HELIX TRANSCRIPTIONAL REGULATOR, RRF2 FAMILY"/>
    <property type="match status" value="1"/>
</dbReference>
<dbReference type="InterPro" id="IPR000944">
    <property type="entry name" value="Tscrpt_reg_Rrf2"/>
</dbReference>
<dbReference type="Proteomes" id="UP000005439">
    <property type="component" value="Chromosome"/>
</dbReference>
<keyword evidence="1" id="KW-0238">DNA-binding</keyword>
<proteinExistence type="predicted"/>
<name>G8TY88_SULAD</name>
<dbReference type="PATRIC" id="fig|679936.5.peg.1621"/>
<dbReference type="PANTHER" id="PTHR33221:SF5">
    <property type="entry name" value="HTH-TYPE TRANSCRIPTIONAL REGULATOR ISCR"/>
    <property type="match status" value="1"/>
</dbReference>
<dbReference type="GO" id="GO:0005829">
    <property type="term" value="C:cytosol"/>
    <property type="evidence" value="ECO:0007669"/>
    <property type="project" value="TreeGrafter"/>
</dbReference>
<dbReference type="InterPro" id="IPR036390">
    <property type="entry name" value="WH_DNA-bd_sf"/>
</dbReference>
<keyword evidence="3" id="KW-1185">Reference proteome</keyword>
<organism evidence="2 3">
    <name type="scientific">Sulfobacillus acidophilus (strain ATCC 700253 / DSM 10332 / NAL)</name>
    <dbReference type="NCBI Taxonomy" id="679936"/>
    <lineage>
        <taxon>Bacteria</taxon>
        <taxon>Bacillati</taxon>
        <taxon>Bacillota</taxon>
        <taxon>Clostridia</taxon>
        <taxon>Eubacteriales</taxon>
        <taxon>Clostridiales Family XVII. Incertae Sedis</taxon>
        <taxon>Sulfobacillus</taxon>
    </lineage>
</organism>
<dbReference type="SUPFAM" id="SSF46785">
    <property type="entry name" value="Winged helix' DNA-binding domain"/>
    <property type="match status" value="1"/>
</dbReference>
<evidence type="ECO:0000313" key="2">
    <source>
        <dbReference type="EMBL" id="AEW05052.1"/>
    </source>
</evidence>